<dbReference type="Proteomes" id="UP001151760">
    <property type="component" value="Unassembled WGS sequence"/>
</dbReference>
<dbReference type="EMBL" id="BQNB010010781">
    <property type="protein sequence ID" value="GJS81874.1"/>
    <property type="molecule type" value="Genomic_DNA"/>
</dbReference>
<protein>
    <submittedName>
        <fullName evidence="1">Uncharacterized protein</fullName>
    </submittedName>
</protein>
<evidence type="ECO:0000313" key="1">
    <source>
        <dbReference type="EMBL" id="GJS81874.1"/>
    </source>
</evidence>
<gene>
    <name evidence="1" type="ORF">Tco_0748415</name>
</gene>
<sequence length="340" mass="38076">MKGKYVETKFEKSSVIRQPNAFKSQRQSILGKPATFSDSLAKTDFSKSKSVTTNNVSNDFSKPVTAQILPQNVMSILKNTNVIAPGMYKVHTKPNQTRTPQLPQDIRKTNKRVSFSTGVIPTTSVSRPQLKSNQLEDRVMPNNSQGKKQEVEDRHMNFKFSNNETPVTTCNDSLNAKTSNVNFICVTCGKCVLNDNHDMCVLNYINGVNSRTKQPIAVPISTREPNQTVNQSVATPLRRTGAAKSTNQKPRSTIRKQYEQISKTCKWWYSKITPPGYKWKPKTSTVNVESNVSMTLGTKSRTTNILESITLRDPLFPILHCLLILLQLVEIIPTTSVSIP</sequence>
<comment type="caution">
    <text evidence="1">The sequence shown here is derived from an EMBL/GenBank/DDBJ whole genome shotgun (WGS) entry which is preliminary data.</text>
</comment>
<keyword evidence="2" id="KW-1185">Reference proteome</keyword>
<proteinExistence type="predicted"/>
<name>A0ABQ4YVK5_9ASTR</name>
<reference evidence="1" key="2">
    <citation type="submission" date="2022-01" db="EMBL/GenBank/DDBJ databases">
        <authorList>
            <person name="Yamashiro T."/>
            <person name="Shiraishi A."/>
            <person name="Satake H."/>
            <person name="Nakayama K."/>
        </authorList>
    </citation>
    <scope>NUCLEOTIDE SEQUENCE</scope>
</reference>
<accession>A0ABQ4YVK5</accession>
<reference evidence="1" key="1">
    <citation type="journal article" date="2022" name="Int. J. Mol. Sci.">
        <title>Draft Genome of Tanacetum Coccineum: Genomic Comparison of Closely Related Tanacetum-Family Plants.</title>
        <authorList>
            <person name="Yamashiro T."/>
            <person name="Shiraishi A."/>
            <person name="Nakayama K."/>
            <person name="Satake H."/>
        </authorList>
    </citation>
    <scope>NUCLEOTIDE SEQUENCE</scope>
</reference>
<organism evidence="1 2">
    <name type="scientific">Tanacetum coccineum</name>
    <dbReference type="NCBI Taxonomy" id="301880"/>
    <lineage>
        <taxon>Eukaryota</taxon>
        <taxon>Viridiplantae</taxon>
        <taxon>Streptophyta</taxon>
        <taxon>Embryophyta</taxon>
        <taxon>Tracheophyta</taxon>
        <taxon>Spermatophyta</taxon>
        <taxon>Magnoliopsida</taxon>
        <taxon>eudicotyledons</taxon>
        <taxon>Gunneridae</taxon>
        <taxon>Pentapetalae</taxon>
        <taxon>asterids</taxon>
        <taxon>campanulids</taxon>
        <taxon>Asterales</taxon>
        <taxon>Asteraceae</taxon>
        <taxon>Asteroideae</taxon>
        <taxon>Anthemideae</taxon>
        <taxon>Anthemidinae</taxon>
        <taxon>Tanacetum</taxon>
    </lineage>
</organism>
<evidence type="ECO:0000313" key="2">
    <source>
        <dbReference type="Proteomes" id="UP001151760"/>
    </source>
</evidence>